<keyword evidence="7" id="KW-0067">ATP-binding</keyword>
<evidence type="ECO:0000313" key="13">
    <source>
        <dbReference type="EMBL" id="JAT25971.1"/>
    </source>
</evidence>
<sequence length="765" mass="86455">MKIKNSTKVEVNQPISSPILKSKERKCKLEEKRKFKRLVKVSSQNWEVTNSVHAKNTTTYSTEDISTVNVQNKSKKRKRKINLPHNLKTTFELSKANLHETPSIVKMSSGPILVNVLKNKFSDDTHNRQVDTSLKCLMSTAGHDDPSSLMESNHMNFCNKTKGVPIQVHPDEVSPPLKFNDKQFPNNKFTNIDGEKGPRNQQPKEYSLVVNLENKIISVADFHELSGMRYLVVMKPDCHFYFAGIIEIELLKGSIEILGYKLNRQMKKILVFSTQGSSHLCIKTKKCNDNFLQTSKPLSVDQLLLLGLSEEKSTRLLKEAQTCILIIISRKRTDLSSSVWPKLFENHHSFCIFPPNDLLIDERRPCHDIERQLGCILDVNLNSIGLKEFLEVPEWSLAVEDITSNDWPRTILCGGKSVGKSTLLRYLINKCLQKWNRVLVLDFDLGQCEFTIGGCVSVVLVEDPILGPNYTHLKQPLRSVFLGEIDVTKCPENYIEGCKSLIEFAKQNYGTIPWLINTMGFTRGFGVTLTCGIIKSVKPTHVIEIQSISRKLNFPSSLNPGFVHCQNVGAFNTDGDLPNYKFFTIRSGAEQKGNNSSKARGMSPAEARNLVVLSYFSKMLTPEMSNLAQVTPYMINMDQVDLQITNKYKFNKAQLAATMNGNLVALCTLNEGDRFPHCPGFGIVRGIDQHTGTIYLITPMRCDTLRKINCLVKGNISLPESLYFGQRREVDGLIPYLAHTSGQSTSRFAKRDFRTLPVNQRQQQK</sequence>
<keyword evidence="6" id="KW-0418">Kinase</keyword>
<feature type="domain" description="Clp1 P-loop" evidence="10">
    <location>
        <begin position="414"/>
        <end position="560"/>
    </location>
</feature>
<dbReference type="GO" id="GO:0005524">
    <property type="term" value="F:ATP binding"/>
    <property type="evidence" value="ECO:0007669"/>
    <property type="project" value="UniProtKB-KW"/>
</dbReference>
<dbReference type="InterPro" id="IPR045116">
    <property type="entry name" value="Clp1/Grc3"/>
</dbReference>
<evidence type="ECO:0000256" key="4">
    <source>
        <dbReference type="ARBA" id="ARBA00022679"/>
    </source>
</evidence>
<dbReference type="GO" id="GO:0051731">
    <property type="term" value="F:polynucleotide 5'-hydroxyl-kinase activity"/>
    <property type="evidence" value="ECO:0007669"/>
    <property type="project" value="InterPro"/>
</dbReference>
<comment type="subcellular location">
    <subcellularLocation>
        <location evidence="1">Nucleus</location>
        <location evidence="1">Nucleolus</location>
    </subcellularLocation>
</comment>
<accession>A0A1B6LQG1</accession>
<keyword evidence="5" id="KW-0547">Nucleotide-binding</keyword>
<evidence type="ECO:0000256" key="2">
    <source>
        <dbReference type="ARBA" id="ARBA00011003"/>
    </source>
</evidence>
<proteinExistence type="inferred from homology"/>
<protein>
    <recommendedName>
        <fullName evidence="9">Polynucleotide 5'-hydroxyl-kinase NOL9</fullName>
    </recommendedName>
</protein>
<evidence type="ECO:0000256" key="7">
    <source>
        <dbReference type="ARBA" id="ARBA00022840"/>
    </source>
</evidence>
<dbReference type="InterPro" id="IPR057573">
    <property type="entry name" value="NOL9_N"/>
</dbReference>
<evidence type="ECO:0000256" key="5">
    <source>
        <dbReference type="ARBA" id="ARBA00022741"/>
    </source>
</evidence>
<keyword evidence="3" id="KW-0698">rRNA processing</keyword>
<dbReference type="GO" id="GO:0000448">
    <property type="term" value="P:cleavage in ITS2 between 5.8S rRNA and LSU-rRNA of tricistronic rRNA transcript (SSU-rRNA, 5.8S rRNA, LSU-rRNA)"/>
    <property type="evidence" value="ECO:0007669"/>
    <property type="project" value="TreeGrafter"/>
</dbReference>
<dbReference type="PANTHER" id="PTHR12755:SF3">
    <property type="entry name" value="POLYNUCLEOTIDE 5'-HYDROXYL-KINASE NOL9"/>
    <property type="match status" value="1"/>
</dbReference>
<evidence type="ECO:0000256" key="6">
    <source>
        <dbReference type="ARBA" id="ARBA00022777"/>
    </source>
</evidence>
<dbReference type="AlphaFoldDB" id="A0A1B6LQG1"/>
<keyword evidence="8" id="KW-0539">Nucleus</keyword>
<evidence type="ECO:0000259" key="10">
    <source>
        <dbReference type="Pfam" id="PF16575"/>
    </source>
</evidence>
<dbReference type="Pfam" id="PF16575">
    <property type="entry name" value="CLP1_P"/>
    <property type="match status" value="1"/>
</dbReference>
<feature type="domain" description="NOL9 C-terminal" evidence="12">
    <location>
        <begin position="629"/>
        <end position="719"/>
    </location>
</feature>
<organism evidence="13">
    <name type="scientific">Graphocephala atropunctata</name>
    <dbReference type="NCBI Taxonomy" id="36148"/>
    <lineage>
        <taxon>Eukaryota</taxon>
        <taxon>Metazoa</taxon>
        <taxon>Ecdysozoa</taxon>
        <taxon>Arthropoda</taxon>
        <taxon>Hexapoda</taxon>
        <taxon>Insecta</taxon>
        <taxon>Pterygota</taxon>
        <taxon>Neoptera</taxon>
        <taxon>Paraneoptera</taxon>
        <taxon>Hemiptera</taxon>
        <taxon>Auchenorrhyncha</taxon>
        <taxon>Membracoidea</taxon>
        <taxon>Cicadellidae</taxon>
        <taxon>Cicadellinae</taxon>
        <taxon>Cicadellini</taxon>
        <taxon>Graphocephala</taxon>
    </lineage>
</organism>
<feature type="domain" description="NOL9 N-terminal" evidence="11">
    <location>
        <begin position="229"/>
        <end position="376"/>
    </location>
</feature>
<evidence type="ECO:0000256" key="3">
    <source>
        <dbReference type="ARBA" id="ARBA00022552"/>
    </source>
</evidence>
<dbReference type="InterPro" id="IPR032319">
    <property type="entry name" value="CLP1_P"/>
</dbReference>
<evidence type="ECO:0000259" key="11">
    <source>
        <dbReference type="Pfam" id="PF24419"/>
    </source>
</evidence>
<evidence type="ECO:0000256" key="8">
    <source>
        <dbReference type="ARBA" id="ARBA00023242"/>
    </source>
</evidence>
<dbReference type="Pfam" id="PF24419">
    <property type="entry name" value="Cupin_NOL9"/>
    <property type="match status" value="1"/>
</dbReference>
<dbReference type="PANTHER" id="PTHR12755">
    <property type="entry name" value="CLEAVAGE/POLYADENYLATION FACTOR IA SUBUNIT CLP1P"/>
    <property type="match status" value="1"/>
</dbReference>
<dbReference type="InterPro" id="IPR057570">
    <property type="entry name" value="NOL9_C"/>
</dbReference>
<dbReference type="InterPro" id="IPR027417">
    <property type="entry name" value="P-loop_NTPase"/>
</dbReference>
<keyword evidence="4" id="KW-0808">Transferase</keyword>
<evidence type="ECO:0000256" key="9">
    <source>
        <dbReference type="ARBA" id="ARBA00071212"/>
    </source>
</evidence>
<comment type="similarity">
    <text evidence="2">Belongs to the Clp1 family. NOL9/GRC3 subfamily.</text>
</comment>
<evidence type="ECO:0000259" key="12">
    <source>
        <dbReference type="Pfam" id="PF25467"/>
    </source>
</evidence>
<evidence type="ECO:0000256" key="1">
    <source>
        <dbReference type="ARBA" id="ARBA00004604"/>
    </source>
</evidence>
<dbReference type="GO" id="GO:0005730">
    <property type="term" value="C:nucleolus"/>
    <property type="evidence" value="ECO:0007669"/>
    <property type="project" value="UniProtKB-SubCell"/>
</dbReference>
<name>A0A1B6LQG1_9HEMI</name>
<reference evidence="13" key="1">
    <citation type="submission" date="2015-11" db="EMBL/GenBank/DDBJ databases">
        <title>De novo transcriptome assembly of four potential Pierce s Disease insect vectors from Arizona vineyards.</title>
        <authorList>
            <person name="Tassone E.E."/>
        </authorList>
    </citation>
    <scope>NUCLEOTIDE SEQUENCE</scope>
</reference>
<dbReference type="Gene3D" id="3.40.50.300">
    <property type="entry name" value="P-loop containing nucleotide triphosphate hydrolases"/>
    <property type="match status" value="1"/>
</dbReference>
<dbReference type="Pfam" id="PF25467">
    <property type="entry name" value="NOL9_C"/>
    <property type="match status" value="1"/>
</dbReference>
<gene>
    <name evidence="13" type="ORF">g.34589</name>
</gene>
<dbReference type="EMBL" id="GEBQ01014006">
    <property type="protein sequence ID" value="JAT25971.1"/>
    <property type="molecule type" value="Transcribed_RNA"/>
</dbReference>